<gene>
    <name evidence="10" type="ORF">BIY37_00830</name>
</gene>
<dbReference type="RefSeq" id="WP_070065950.1">
    <property type="nucleotide sequence ID" value="NZ_MJUW02000018.1"/>
</dbReference>
<evidence type="ECO:0000256" key="5">
    <source>
        <dbReference type="ARBA" id="ARBA00022827"/>
    </source>
</evidence>
<dbReference type="GO" id="GO:0009086">
    <property type="term" value="P:methionine biosynthetic process"/>
    <property type="evidence" value="ECO:0007669"/>
    <property type="project" value="TreeGrafter"/>
</dbReference>
<dbReference type="Proteomes" id="UP000242219">
    <property type="component" value="Unassembled WGS sequence"/>
</dbReference>
<dbReference type="GO" id="GO:0071949">
    <property type="term" value="F:FAD binding"/>
    <property type="evidence" value="ECO:0007669"/>
    <property type="project" value="TreeGrafter"/>
</dbReference>
<dbReference type="SUPFAM" id="SSF51730">
    <property type="entry name" value="FAD-linked oxidoreductase"/>
    <property type="match status" value="1"/>
</dbReference>
<evidence type="ECO:0000256" key="2">
    <source>
        <dbReference type="ARBA" id="ARBA00004777"/>
    </source>
</evidence>
<dbReference type="InterPro" id="IPR029041">
    <property type="entry name" value="FAD-linked_oxidoreductase-like"/>
</dbReference>
<dbReference type="GO" id="GO:0005829">
    <property type="term" value="C:cytosol"/>
    <property type="evidence" value="ECO:0007669"/>
    <property type="project" value="TreeGrafter"/>
</dbReference>
<evidence type="ECO:0000256" key="7">
    <source>
        <dbReference type="ARBA" id="ARBA00034478"/>
    </source>
</evidence>
<comment type="cofactor">
    <cofactor evidence="1 9">
        <name>FAD</name>
        <dbReference type="ChEBI" id="CHEBI:57692"/>
    </cofactor>
</comment>
<comment type="pathway">
    <text evidence="2 9">One-carbon metabolism; tetrahydrofolate interconversion.</text>
</comment>
<dbReference type="EMBL" id="MJUW02000018">
    <property type="protein sequence ID" value="OQD46857.1"/>
    <property type="molecule type" value="Genomic_DNA"/>
</dbReference>
<dbReference type="GO" id="GO:0035999">
    <property type="term" value="P:tetrahydrofolate interconversion"/>
    <property type="evidence" value="ECO:0007669"/>
    <property type="project" value="UniProtKB-UniPathway"/>
</dbReference>
<evidence type="ECO:0000313" key="10">
    <source>
        <dbReference type="EMBL" id="OQD46857.1"/>
    </source>
</evidence>
<organism evidence="10 11">
    <name type="scientific">Candidatus Brocadia sapporoensis</name>
    <dbReference type="NCBI Taxonomy" id="392547"/>
    <lineage>
        <taxon>Bacteria</taxon>
        <taxon>Pseudomonadati</taxon>
        <taxon>Planctomycetota</taxon>
        <taxon>Candidatus Brocadiia</taxon>
        <taxon>Candidatus Brocadiales</taxon>
        <taxon>Candidatus Brocadiaceae</taxon>
        <taxon>Candidatus Brocadia</taxon>
    </lineage>
</organism>
<dbReference type="Gene3D" id="3.20.20.220">
    <property type="match status" value="1"/>
</dbReference>
<evidence type="ECO:0000313" key="11">
    <source>
        <dbReference type="Proteomes" id="UP000242219"/>
    </source>
</evidence>
<evidence type="ECO:0000256" key="8">
    <source>
        <dbReference type="ARBA" id="ARBA00048628"/>
    </source>
</evidence>
<evidence type="ECO:0000256" key="6">
    <source>
        <dbReference type="ARBA" id="ARBA00023002"/>
    </source>
</evidence>
<sequence>MIKNSSDAKSDSNLEKILRSGQFAVTAELGPPRGSDRSAIEKKAELLRGYGDAFNITDCQTAVVRMSSIAAGRIVLDAGLEPIIQMTCRDRNRIAIQSDLLGAAALGAKNLLCLTGDHQKFGDHPMAKGVFDIDSIQLIHMVKTLRDESKFQSGQELKTAGPRFFIGAAENPFADPFKFRAIRLAKKIAAGADFIQTQIIYNTKKFKEWMKMVADMGLHEKAFILAGVAPLKSVGMARHMKHNVPGMDVSDEIINRMTAASAAKKGKEEGIRICLEVIEQVREVKGVAGVHIMAVEWEEAVREIVQQAQLYPRPRLENL</sequence>
<evidence type="ECO:0000256" key="3">
    <source>
        <dbReference type="ARBA" id="ARBA00006743"/>
    </source>
</evidence>
<dbReference type="Pfam" id="PF02219">
    <property type="entry name" value="MTHFR"/>
    <property type="match status" value="1"/>
</dbReference>
<dbReference type="AlphaFoldDB" id="A0A1V6M3A2"/>
<dbReference type="GO" id="GO:0106312">
    <property type="term" value="F:methylenetetrahydrofolate reductase (NADH) activity"/>
    <property type="evidence" value="ECO:0007669"/>
    <property type="project" value="UniProtKB-EC"/>
</dbReference>
<comment type="similarity">
    <text evidence="3 9">Belongs to the methylenetetrahydrofolate reductase family.</text>
</comment>
<comment type="caution">
    <text evidence="10">The sequence shown here is derived from an EMBL/GenBank/DDBJ whole genome shotgun (WGS) entry which is preliminary data.</text>
</comment>
<protein>
    <recommendedName>
        <fullName evidence="9">Methylenetetrahydrofolate reductase</fullName>
    </recommendedName>
</protein>
<name>A0A1V6M3A2_9BACT</name>
<evidence type="ECO:0000256" key="4">
    <source>
        <dbReference type="ARBA" id="ARBA00022630"/>
    </source>
</evidence>
<dbReference type="PANTHER" id="PTHR45754:SF3">
    <property type="entry name" value="METHYLENETETRAHYDROFOLATE REDUCTASE (NADPH)"/>
    <property type="match status" value="1"/>
</dbReference>
<dbReference type="InterPro" id="IPR003171">
    <property type="entry name" value="Mehydrof_redctse-like"/>
</dbReference>
<evidence type="ECO:0000256" key="1">
    <source>
        <dbReference type="ARBA" id="ARBA00001974"/>
    </source>
</evidence>
<comment type="pathway">
    <text evidence="7">Amino-acid biosynthesis; L-methionine biosynthesis via de novo pathway.</text>
</comment>
<dbReference type="PANTHER" id="PTHR45754">
    <property type="entry name" value="METHYLENETETRAHYDROFOLATE REDUCTASE"/>
    <property type="match status" value="1"/>
</dbReference>
<dbReference type="CDD" id="cd00537">
    <property type="entry name" value="MTHFR"/>
    <property type="match status" value="1"/>
</dbReference>
<evidence type="ECO:0000256" key="9">
    <source>
        <dbReference type="RuleBase" id="RU003862"/>
    </source>
</evidence>
<proteinExistence type="inferred from homology"/>
<keyword evidence="11" id="KW-1185">Reference proteome</keyword>
<accession>A0A1V6M3A2</accession>
<reference evidence="10 11" key="1">
    <citation type="journal article" date="2016" name="Genome Announc.">
        <title>Draft Genome Sequence of the Anaerobic Ammonium-Oxidizing Bacterium 'Candidatus Brocadia sp. 40'.</title>
        <authorList>
            <person name="Ali M."/>
            <person name="Haroon M.F."/>
            <person name="Narita Y."/>
            <person name="Zhang L."/>
            <person name="Rangel Shaw D."/>
            <person name="Okabe S."/>
            <person name="Saikaly P.E."/>
        </authorList>
    </citation>
    <scope>NUCLEOTIDE SEQUENCE [LARGE SCALE GENOMIC DNA]</scope>
    <source>
        <strain evidence="10 11">40</strain>
    </source>
</reference>
<dbReference type="UniPathway" id="UPA00193"/>
<keyword evidence="6 9" id="KW-0560">Oxidoreductase</keyword>
<keyword evidence="4 9" id="KW-0285">Flavoprotein</keyword>
<keyword evidence="5 9" id="KW-0274">FAD</keyword>
<comment type="catalytic activity">
    <reaction evidence="8">
        <text>(6S)-5-methyl-5,6,7,8-tetrahydrofolate + NAD(+) = (6R)-5,10-methylene-5,6,7,8-tetrahydrofolate + NADH + H(+)</text>
        <dbReference type="Rhea" id="RHEA:19821"/>
        <dbReference type="ChEBI" id="CHEBI:15378"/>
        <dbReference type="ChEBI" id="CHEBI:15636"/>
        <dbReference type="ChEBI" id="CHEBI:18608"/>
        <dbReference type="ChEBI" id="CHEBI:57540"/>
        <dbReference type="ChEBI" id="CHEBI:57945"/>
        <dbReference type="EC" id="1.5.1.54"/>
    </reaction>
    <physiologicalReaction direction="right-to-left" evidence="8">
        <dbReference type="Rhea" id="RHEA:19823"/>
    </physiologicalReaction>
</comment>